<sequence>MDYNPYTQSPRFVELLNSQQDSVFRLVEESQGTEASSQFRLVEESQATPAERRVRRKWIPTDDIVLISSWLNTSKDPVALNREKLATVSSDGTRSMILSPSFVDVMKRQQGRKVELRNDQKWCDFSTSKTDGIFKRRKCEDSTQSSSSHATGEADQGTIRPLVLRQQRVLDLAIKERLSKMSLLDSLLAKKKPLTDYEEALKKKLINDLLSI</sequence>
<proteinExistence type="predicted"/>
<dbReference type="OMA" id="WIPTDDI"/>
<evidence type="ECO:0000313" key="3">
    <source>
        <dbReference type="Proteomes" id="UP000032141"/>
    </source>
</evidence>
<evidence type="ECO:0000313" key="2">
    <source>
        <dbReference type="EnsemblPlants" id="Bo2g049360.1"/>
    </source>
</evidence>
<organism evidence="2 3">
    <name type="scientific">Brassica oleracea var. oleracea</name>
    <dbReference type="NCBI Taxonomy" id="109376"/>
    <lineage>
        <taxon>Eukaryota</taxon>
        <taxon>Viridiplantae</taxon>
        <taxon>Streptophyta</taxon>
        <taxon>Embryophyta</taxon>
        <taxon>Tracheophyta</taxon>
        <taxon>Spermatophyta</taxon>
        <taxon>Magnoliopsida</taxon>
        <taxon>eudicotyledons</taxon>
        <taxon>Gunneridae</taxon>
        <taxon>Pentapetalae</taxon>
        <taxon>rosids</taxon>
        <taxon>malvids</taxon>
        <taxon>Brassicales</taxon>
        <taxon>Brassicaceae</taxon>
        <taxon>Brassiceae</taxon>
        <taxon>Brassica</taxon>
    </lineage>
</organism>
<feature type="region of interest" description="Disordered" evidence="1">
    <location>
        <begin position="137"/>
        <end position="156"/>
    </location>
</feature>
<dbReference type="HOGENOM" id="CLU_012390_0_0_1"/>
<reference evidence="2" key="2">
    <citation type="submission" date="2015-03" db="UniProtKB">
        <authorList>
            <consortium name="EnsemblPlants"/>
        </authorList>
    </citation>
    <scope>IDENTIFICATION</scope>
</reference>
<dbReference type="Gramene" id="Bo2g049360.1">
    <property type="protein sequence ID" value="Bo2g049360.1"/>
    <property type="gene ID" value="Bo2g049360"/>
</dbReference>
<reference evidence="2 3" key="1">
    <citation type="journal article" date="2014" name="Genome Biol.">
        <title>Transcriptome and methylome profiling reveals relics of genome dominance in the mesopolyploid Brassica oleracea.</title>
        <authorList>
            <person name="Parkin I.A."/>
            <person name="Koh C."/>
            <person name="Tang H."/>
            <person name="Robinson S.J."/>
            <person name="Kagale S."/>
            <person name="Clarke W.E."/>
            <person name="Town C.D."/>
            <person name="Nixon J."/>
            <person name="Krishnakumar V."/>
            <person name="Bidwell S.L."/>
            <person name="Denoeud F."/>
            <person name="Belcram H."/>
            <person name="Links M.G."/>
            <person name="Just J."/>
            <person name="Clarke C."/>
            <person name="Bender T."/>
            <person name="Huebert T."/>
            <person name="Mason A.S."/>
            <person name="Pires J.C."/>
            <person name="Barker G."/>
            <person name="Moore J."/>
            <person name="Walley P.G."/>
            <person name="Manoli S."/>
            <person name="Batley J."/>
            <person name="Edwards D."/>
            <person name="Nelson M.N."/>
            <person name="Wang X."/>
            <person name="Paterson A.H."/>
            <person name="King G."/>
            <person name="Bancroft I."/>
            <person name="Chalhoub B."/>
            <person name="Sharpe A.G."/>
        </authorList>
    </citation>
    <scope>NUCLEOTIDE SEQUENCE</scope>
    <source>
        <strain evidence="2 3">cv. TO1000</strain>
    </source>
</reference>
<dbReference type="Proteomes" id="UP000032141">
    <property type="component" value="Chromosome C2"/>
</dbReference>
<name>A0A0D3AMX7_BRAOL</name>
<protein>
    <recommendedName>
        <fullName evidence="4">No apical meristem-associated C-terminal domain-containing protein</fullName>
    </recommendedName>
</protein>
<dbReference type="AlphaFoldDB" id="A0A0D3AMX7"/>
<evidence type="ECO:0008006" key="4">
    <source>
        <dbReference type="Google" id="ProtNLM"/>
    </source>
</evidence>
<accession>A0A0D3AMX7</accession>
<keyword evidence="3" id="KW-1185">Reference proteome</keyword>
<evidence type="ECO:0000256" key="1">
    <source>
        <dbReference type="SAM" id="MobiDB-lite"/>
    </source>
</evidence>
<dbReference type="EnsemblPlants" id="Bo2g049360.1">
    <property type="protein sequence ID" value="Bo2g049360.1"/>
    <property type="gene ID" value="Bo2g049360"/>
</dbReference>